<evidence type="ECO:0000313" key="2">
    <source>
        <dbReference type="Proteomes" id="UP000790787"/>
    </source>
</evidence>
<feature type="domain" description="Retrotransposon Copia-like N-terminal" evidence="1">
    <location>
        <begin position="16"/>
        <end position="49"/>
    </location>
</feature>
<dbReference type="InterPro" id="IPR029472">
    <property type="entry name" value="Copia-like_N"/>
</dbReference>
<dbReference type="PANTHER" id="PTHR34222">
    <property type="entry name" value="GAG_PRE-INTEGRS DOMAIN-CONTAINING PROTEIN"/>
    <property type="match status" value="1"/>
</dbReference>
<dbReference type="AlphaFoldDB" id="A0A1S3XZ54"/>
<dbReference type="KEGG" id="nta:107770218"/>
<dbReference type="Proteomes" id="UP000790787">
    <property type="component" value="Chromosome 4"/>
</dbReference>
<evidence type="ECO:0000259" key="1">
    <source>
        <dbReference type="Pfam" id="PF14244"/>
    </source>
</evidence>
<dbReference type="RefSeq" id="XP_016444982.1">
    <property type="nucleotide sequence ID" value="XM_016589496.1"/>
</dbReference>
<dbReference type="PaxDb" id="4097-A0A1S3XZ54"/>
<evidence type="ECO:0000313" key="3">
    <source>
        <dbReference type="RefSeq" id="XP_016444982.1"/>
    </source>
</evidence>
<accession>A0A1S3XZ54</accession>
<gene>
    <name evidence="3" type="primary">LOC107770218</name>
</gene>
<dbReference type="OrthoDB" id="1274252at2759"/>
<reference evidence="2" key="1">
    <citation type="journal article" date="2014" name="Nat. Commun.">
        <title>The tobacco genome sequence and its comparison with those of tomato and potato.</title>
        <authorList>
            <person name="Sierro N."/>
            <person name="Battey J.N."/>
            <person name="Ouadi S."/>
            <person name="Bakaher N."/>
            <person name="Bovet L."/>
            <person name="Willig A."/>
            <person name="Goepfert S."/>
            <person name="Peitsch M.C."/>
            <person name="Ivanov N.V."/>
        </authorList>
    </citation>
    <scope>NUCLEOTIDE SEQUENCE [LARGE SCALE GENOMIC DNA]</scope>
</reference>
<name>A0A1S3XZ54_TOBAC</name>
<keyword evidence="2" id="KW-1185">Reference proteome</keyword>
<organism evidence="2 3">
    <name type="scientific">Nicotiana tabacum</name>
    <name type="common">Common tobacco</name>
    <dbReference type="NCBI Taxonomy" id="4097"/>
    <lineage>
        <taxon>Eukaryota</taxon>
        <taxon>Viridiplantae</taxon>
        <taxon>Streptophyta</taxon>
        <taxon>Embryophyta</taxon>
        <taxon>Tracheophyta</taxon>
        <taxon>Spermatophyta</taxon>
        <taxon>Magnoliopsida</taxon>
        <taxon>eudicotyledons</taxon>
        <taxon>Gunneridae</taxon>
        <taxon>Pentapetalae</taxon>
        <taxon>asterids</taxon>
        <taxon>lamiids</taxon>
        <taxon>Solanales</taxon>
        <taxon>Solanaceae</taxon>
        <taxon>Nicotianoideae</taxon>
        <taxon>Nicotianeae</taxon>
        <taxon>Nicotiana</taxon>
    </lineage>
</organism>
<proteinExistence type="predicted"/>
<sequence>MAARTELDHNHPLFLHPSDTTRAPIISIQLTGSDNYTTWSRAMEIQLLVYAKNARVVREDLRERFDKDEFDNMVPPPCDCARSKNFIEFMQKQKVLQFLMGLNEIYEQARSQILMTSPTPSINKAYSMLVERESHMTVANTMTAGDGNEHAALLAGKYYAYQNYHIPKRN</sequence>
<dbReference type="GeneID" id="107770218"/>
<protein>
    <submittedName>
        <fullName evidence="3">Uncharacterized protein LOC107770218</fullName>
    </submittedName>
</protein>
<dbReference type="Pfam" id="PF14244">
    <property type="entry name" value="Retrotran_gag_3"/>
    <property type="match status" value="1"/>
</dbReference>
<reference evidence="3" key="2">
    <citation type="submission" date="2025-08" db="UniProtKB">
        <authorList>
            <consortium name="RefSeq"/>
        </authorList>
    </citation>
    <scope>IDENTIFICATION</scope>
    <source>
        <tissue evidence="3">Leaf</tissue>
    </source>
</reference>
<dbReference type="PANTHER" id="PTHR34222:SF82">
    <property type="entry name" value="CCHC-TYPE DOMAIN-CONTAINING PROTEIN"/>
    <property type="match status" value="1"/>
</dbReference>